<dbReference type="InterPro" id="IPR011071">
    <property type="entry name" value="Lyase_8-like_C"/>
</dbReference>
<dbReference type="GO" id="GO:0030246">
    <property type="term" value="F:carbohydrate binding"/>
    <property type="evidence" value="ECO:0007669"/>
    <property type="project" value="InterPro"/>
</dbReference>
<accession>A0A4S4KVQ3</accession>
<dbReference type="GO" id="GO:0005975">
    <property type="term" value="P:carbohydrate metabolic process"/>
    <property type="evidence" value="ECO:0007669"/>
    <property type="project" value="InterPro"/>
</dbReference>
<evidence type="ECO:0000259" key="5">
    <source>
        <dbReference type="Pfam" id="PF02884"/>
    </source>
</evidence>
<dbReference type="AlphaFoldDB" id="A0A4S4KVQ3"/>
<dbReference type="Gene3D" id="1.50.10.100">
    <property type="entry name" value="Chondroitin AC/alginate lyase"/>
    <property type="match status" value="2"/>
</dbReference>
<protein>
    <submittedName>
        <fullName evidence="7">Uncharacterized protein</fullName>
    </submittedName>
</protein>
<reference evidence="7 8" key="1">
    <citation type="submission" date="2019-02" db="EMBL/GenBank/DDBJ databases">
        <title>Genome sequencing of the rare red list fungi Phlebia centrifuga.</title>
        <authorList>
            <person name="Buettner E."/>
            <person name="Kellner H."/>
        </authorList>
    </citation>
    <scope>NUCLEOTIDE SEQUENCE [LARGE SCALE GENOMIC DNA]</scope>
    <source>
        <strain evidence="7 8">DSM 108282</strain>
    </source>
</reference>
<comment type="similarity">
    <text evidence="1">Belongs to the polysaccharide lyase 8 family.</text>
</comment>
<dbReference type="InterPro" id="IPR008929">
    <property type="entry name" value="Chondroitin_lyas"/>
</dbReference>
<dbReference type="EMBL" id="SGPJ01000001">
    <property type="protein sequence ID" value="THH02824.1"/>
    <property type="molecule type" value="Genomic_DNA"/>
</dbReference>
<dbReference type="GO" id="GO:0016837">
    <property type="term" value="F:carbon-oxygen lyase activity, acting on polysaccharides"/>
    <property type="evidence" value="ECO:0007669"/>
    <property type="project" value="UniProtKB-ARBA"/>
</dbReference>
<comment type="caution">
    <text evidence="7">The sequence shown here is derived from an EMBL/GenBank/DDBJ whole genome shotgun (WGS) entry which is preliminary data.</text>
</comment>
<evidence type="ECO:0000256" key="2">
    <source>
        <dbReference type="ARBA" id="ARBA00022729"/>
    </source>
</evidence>
<dbReference type="PANTHER" id="PTHR38481:SF1">
    <property type="entry name" value="HYALURONATE LYASE"/>
    <property type="match status" value="1"/>
</dbReference>
<evidence type="ECO:0000313" key="8">
    <source>
        <dbReference type="Proteomes" id="UP000309038"/>
    </source>
</evidence>
<sequence length="524" mass="56572">MAAAWHGGLNGADQYVKSPSLLTAISQSMNYWFENDFTNPSCLDNGGNPACPCGTPGFWNTNWFSNIILIPNLVAQSCLLVNTNLTATQHDNYAYNRIHGEVIIENEIESDGIRADGSFGQHGGVLYNGNYGKDFANDVLLLEIVAGGTQFAAGQPTKDAFATLIDGDQWMIYRNVLTGILHWDFPLGFHLSDGAVYTYLQGTEYEDIAASWDWNLIPGITVDYDGTPLTCDQAQFTGVNSFAGGVSNEQTGIAAMRFTNPLTGSLSWQKAWFFLENDIQHVMIPAVSSTTDNPVFTVLDQKRHNGQILVDGFPIGEKTNFTRPLSLWHDNVGYIFEQTEEPLALSIEVGPKTGNWSAIGISAQGLATVDLFAAWIDHDTTPPAPLSYSVFPAVDEPSFTHKVSGMQVQNIANNASVSAIYDADHRTAMIVFWADAGGSVQFIPGLFHSPITVTSNANAAIIYQLDTGNVTVSDPSQTLSCIELTFTAGPGGPLPPRWGDTLSKQLNLNLPTGGLAGSSVSEIL</sequence>
<organism evidence="7 8">
    <name type="scientific">Hermanssonia centrifuga</name>
    <dbReference type="NCBI Taxonomy" id="98765"/>
    <lineage>
        <taxon>Eukaryota</taxon>
        <taxon>Fungi</taxon>
        <taxon>Dikarya</taxon>
        <taxon>Basidiomycota</taxon>
        <taxon>Agaricomycotina</taxon>
        <taxon>Agaricomycetes</taxon>
        <taxon>Polyporales</taxon>
        <taxon>Meruliaceae</taxon>
        <taxon>Hermanssonia</taxon>
    </lineage>
</organism>
<dbReference type="InterPro" id="IPR012970">
    <property type="entry name" value="Lyase_8_alpha_N"/>
</dbReference>
<dbReference type="Gene3D" id="2.60.220.10">
    <property type="entry name" value="Polysaccharide lyase family 8-like, C-terminal"/>
    <property type="match status" value="1"/>
</dbReference>
<dbReference type="InterPro" id="IPR004103">
    <property type="entry name" value="Lyase_8_C"/>
</dbReference>
<dbReference type="InterPro" id="IPR014718">
    <property type="entry name" value="GH-type_carb-bd"/>
</dbReference>
<evidence type="ECO:0000259" key="4">
    <source>
        <dbReference type="Pfam" id="PF02278"/>
    </source>
</evidence>
<dbReference type="InterPro" id="IPR038970">
    <property type="entry name" value="Lyase_8"/>
</dbReference>
<name>A0A4S4KVQ3_9APHY</name>
<dbReference type="SUPFAM" id="SSF48230">
    <property type="entry name" value="Chondroitin AC/alginate lyase"/>
    <property type="match status" value="1"/>
</dbReference>
<evidence type="ECO:0000259" key="6">
    <source>
        <dbReference type="Pfam" id="PF08124"/>
    </source>
</evidence>
<feature type="domain" description="Polysaccharide lyase family 8 C-terminal" evidence="5">
    <location>
        <begin position="411"/>
        <end position="482"/>
    </location>
</feature>
<evidence type="ECO:0000313" key="7">
    <source>
        <dbReference type="EMBL" id="THH02824.1"/>
    </source>
</evidence>
<keyword evidence="8" id="KW-1185">Reference proteome</keyword>
<evidence type="ECO:0000256" key="3">
    <source>
        <dbReference type="ARBA" id="ARBA00023239"/>
    </source>
</evidence>
<dbReference type="Pfam" id="PF08124">
    <property type="entry name" value="Lyase_8_N"/>
    <property type="match status" value="1"/>
</dbReference>
<dbReference type="GO" id="GO:0005576">
    <property type="term" value="C:extracellular region"/>
    <property type="evidence" value="ECO:0007669"/>
    <property type="project" value="InterPro"/>
</dbReference>
<dbReference type="InterPro" id="IPR011013">
    <property type="entry name" value="Gal_mutarotase_sf_dom"/>
</dbReference>
<evidence type="ECO:0000256" key="1">
    <source>
        <dbReference type="ARBA" id="ARBA00006699"/>
    </source>
</evidence>
<proteinExistence type="inferred from homology"/>
<dbReference type="Gene3D" id="2.70.98.10">
    <property type="match status" value="1"/>
</dbReference>
<feature type="domain" description="Polysaccharide lyase family 8 central" evidence="4">
    <location>
        <begin position="186"/>
        <end position="394"/>
    </location>
</feature>
<dbReference type="PANTHER" id="PTHR38481">
    <property type="entry name" value="HYALURONATE LYASE"/>
    <property type="match status" value="1"/>
</dbReference>
<dbReference type="Pfam" id="PF02278">
    <property type="entry name" value="Lyase_8"/>
    <property type="match status" value="1"/>
</dbReference>
<dbReference type="InterPro" id="IPR003159">
    <property type="entry name" value="Lyase_8_central_dom"/>
</dbReference>
<gene>
    <name evidence="7" type="ORF">EW026_g21</name>
</gene>
<dbReference type="Proteomes" id="UP000309038">
    <property type="component" value="Unassembled WGS sequence"/>
</dbReference>
<keyword evidence="3" id="KW-0456">Lyase</keyword>
<feature type="domain" description="Polysaccharide lyase 8 N-terminal alpha-helical" evidence="6">
    <location>
        <begin position="109"/>
        <end position="166"/>
    </location>
</feature>
<dbReference type="Pfam" id="PF02884">
    <property type="entry name" value="Lyase_8_C"/>
    <property type="match status" value="1"/>
</dbReference>
<dbReference type="SUPFAM" id="SSF49863">
    <property type="entry name" value="Hyaluronate lyase-like, C-terminal domain"/>
    <property type="match status" value="1"/>
</dbReference>
<dbReference type="SUPFAM" id="SSF74650">
    <property type="entry name" value="Galactose mutarotase-like"/>
    <property type="match status" value="1"/>
</dbReference>
<keyword evidence="2" id="KW-0732">Signal</keyword>